<gene>
    <name evidence="2" type="ORF">PHMEG_0008836</name>
</gene>
<dbReference type="PANTHER" id="PTHR24559:SF444">
    <property type="entry name" value="REVERSE TRANSCRIPTASE DOMAIN-CONTAINING PROTEIN"/>
    <property type="match status" value="1"/>
</dbReference>
<dbReference type="Proteomes" id="UP000198211">
    <property type="component" value="Unassembled WGS sequence"/>
</dbReference>
<keyword evidence="2" id="KW-0548">Nucleotidyltransferase</keyword>
<organism evidence="2 3">
    <name type="scientific">Phytophthora megakarya</name>
    <dbReference type="NCBI Taxonomy" id="4795"/>
    <lineage>
        <taxon>Eukaryota</taxon>
        <taxon>Sar</taxon>
        <taxon>Stramenopiles</taxon>
        <taxon>Oomycota</taxon>
        <taxon>Peronosporomycetes</taxon>
        <taxon>Peronosporales</taxon>
        <taxon>Peronosporaceae</taxon>
        <taxon>Phytophthora</taxon>
    </lineage>
</organism>
<protein>
    <submittedName>
        <fullName evidence="2">Reverse transcriptase-RNase H-integrase</fullName>
    </submittedName>
</protein>
<evidence type="ECO:0000259" key="1">
    <source>
        <dbReference type="Pfam" id="PF00078"/>
    </source>
</evidence>
<dbReference type="InterPro" id="IPR043128">
    <property type="entry name" value="Rev_trsase/Diguanyl_cyclase"/>
</dbReference>
<dbReference type="InterPro" id="IPR000477">
    <property type="entry name" value="RT_dom"/>
</dbReference>
<dbReference type="Pfam" id="PF00078">
    <property type="entry name" value="RVT_1"/>
    <property type="match status" value="1"/>
</dbReference>
<dbReference type="Gene3D" id="3.30.70.270">
    <property type="match status" value="1"/>
</dbReference>
<dbReference type="AlphaFoldDB" id="A0A225WHP8"/>
<keyword evidence="2" id="KW-0695">RNA-directed DNA polymerase</keyword>
<dbReference type="PANTHER" id="PTHR24559">
    <property type="entry name" value="TRANSPOSON TY3-I GAG-POL POLYPROTEIN"/>
    <property type="match status" value="1"/>
</dbReference>
<dbReference type="InterPro" id="IPR043502">
    <property type="entry name" value="DNA/RNA_pol_sf"/>
</dbReference>
<dbReference type="SUPFAM" id="SSF56672">
    <property type="entry name" value="DNA/RNA polymerases"/>
    <property type="match status" value="1"/>
</dbReference>
<feature type="domain" description="Reverse transcriptase" evidence="1">
    <location>
        <begin position="201"/>
        <end position="256"/>
    </location>
</feature>
<reference evidence="3" key="1">
    <citation type="submission" date="2017-03" db="EMBL/GenBank/DDBJ databases">
        <title>Phytopthora megakarya and P. palmivora, two closely related causual agents of cacao black pod achieved similar genome size and gene model numbers by different mechanisms.</title>
        <authorList>
            <person name="Ali S."/>
            <person name="Shao J."/>
            <person name="Larry D.J."/>
            <person name="Kronmiller B."/>
            <person name="Shen D."/>
            <person name="Strem M.D."/>
            <person name="Melnick R.L."/>
            <person name="Guiltinan M.J."/>
            <person name="Tyler B.M."/>
            <person name="Meinhardt L.W."/>
            <person name="Bailey B.A."/>
        </authorList>
    </citation>
    <scope>NUCLEOTIDE SEQUENCE [LARGE SCALE GENOMIC DNA]</scope>
    <source>
        <strain evidence="3">zdho120</strain>
    </source>
</reference>
<dbReference type="Gene3D" id="3.10.10.10">
    <property type="entry name" value="HIV Type 1 Reverse Transcriptase, subunit A, domain 1"/>
    <property type="match status" value="1"/>
</dbReference>
<comment type="caution">
    <text evidence="2">The sequence shown here is derived from an EMBL/GenBank/DDBJ whole genome shotgun (WGS) entry which is preliminary data.</text>
</comment>
<evidence type="ECO:0000313" key="3">
    <source>
        <dbReference type="Proteomes" id="UP000198211"/>
    </source>
</evidence>
<sequence length="256" mass="28822">MHLQDSVDHTIPAEDRLAGSLRQTPEWVHHESSLYPPPGRAGRLAARRVWMTYVLRRKSDDPLCSGCAIALEGGDCGDGTPSWQRDDVNEAGEQRRLPHETGAAASKLPRLDGSWQRKKLKRRRLKPRSSSEYETLRLNLSARWNTLKARCIEDKPSRSPIPLATQRVGIIEQLCLITETVTITHKLNATTCPLGLWEPCSEIYSAIDLTDGFYQVRMRESDIPLTVVNTPGGILWEWLVMPHGLKIAPATFNRIV</sequence>
<evidence type="ECO:0000313" key="2">
    <source>
        <dbReference type="EMBL" id="OWZ17246.1"/>
    </source>
</evidence>
<keyword evidence="3" id="KW-1185">Reference proteome</keyword>
<name>A0A225WHP8_9STRA</name>
<dbReference type="GO" id="GO:0003964">
    <property type="term" value="F:RNA-directed DNA polymerase activity"/>
    <property type="evidence" value="ECO:0007669"/>
    <property type="project" value="UniProtKB-KW"/>
</dbReference>
<keyword evidence="2" id="KW-0808">Transferase</keyword>
<dbReference type="EMBL" id="NBNE01000785">
    <property type="protein sequence ID" value="OWZ17246.1"/>
    <property type="molecule type" value="Genomic_DNA"/>
</dbReference>
<accession>A0A225WHP8</accession>
<dbReference type="InterPro" id="IPR053134">
    <property type="entry name" value="RNA-dir_DNA_polymerase"/>
</dbReference>
<proteinExistence type="predicted"/>
<dbReference type="OrthoDB" id="97707at2759"/>